<name>A0ABT0QED9_9FLAO</name>
<evidence type="ECO:0000313" key="1">
    <source>
        <dbReference type="EMBL" id="MCL6294604.1"/>
    </source>
</evidence>
<evidence type="ECO:0000313" key="2">
    <source>
        <dbReference type="Proteomes" id="UP001165381"/>
    </source>
</evidence>
<protein>
    <recommendedName>
        <fullName evidence="3">Haloacid dehalogenase-like hydrolase</fullName>
    </recommendedName>
</protein>
<dbReference type="SUPFAM" id="SSF56784">
    <property type="entry name" value="HAD-like"/>
    <property type="match status" value="1"/>
</dbReference>
<reference evidence="1" key="1">
    <citation type="submission" date="2022-05" db="EMBL/GenBank/DDBJ databases">
        <authorList>
            <person name="Park J.-S."/>
        </authorList>
    </citation>
    <scope>NUCLEOTIDE SEQUENCE</scope>
    <source>
        <strain evidence="1">2012CJ34-3</strain>
    </source>
</reference>
<dbReference type="Proteomes" id="UP001165381">
    <property type="component" value="Unassembled WGS sequence"/>
</dbReference>
<sequence>MKKKVLVVDLDKTLFSINTFHHFIKYLTFKSIKEVNVLFLFKLGLALSSRLFLTHAKMKFYVLNIIKDRTDIDFNHFVNTISTKKRELSILQDSSFDIKILATAAPSCYANIIAKNNSFHICLGTDFSNSTFKSSFENSKITKKENVMDYLSKSNINHIDVMVTDSIDDMPLIKLAKRNVIVNPSENFKKQLKQKSISFEVIQQRS</sequence>
<dbReference type="RefSeq" id="WP_249972453.1">
    <property type="nucleotide sequence ID" value="NZ_JAMFLZ010000002.1"/>
</dbReference>
<gene>
    <name evidence="1" type="ORF">M3P09_06335</name>
</gene>
<comment type="caution">
    <text evidence="1">The sequence shown here is derived from an EMBL/GenBank/DDBJ whole genome shotgun (WGS) entry which is preliminary data.</text>
</comment>
<proteinExistence type="predicted"/>
<dbReference type="Gene3D" id="3.40.50.1000">
    <property type="entry name" value="HAD superfamily/HAD-like"/>
    <property type="match status" value="1"/>
</dbReference>
<evidence type="ECO:0008006" key="3">
    <source>
        <dbReference type="Google" id="ProtNLM"/>
    </source>
</evidence>
<dbReference type="InterPro" id="IPR023214">
    <property type="entry name" value="HAD_sf"/>
</dbReference>
<keyword evidence="2" id="KW-1185">Reference proteome</keyword>
<organism evidence="1 2">
    <name type="scientific">Jejuia spongiicola</name>
    <dbReference type="NCBI Taxonomy" id="2942207"/>
    <lineage>
        <taxon>Bacteria</taxon>
        <taxon>Pseudomonadati</taxon>
        <taxon>Bacteroidota</taxon>
        <taxon>Flavobacteriia</taxon>
        <taxon>Flavobacteriales</taxon>
        <taxon>Flavobacteriaceae</taxon>
        <taxon>Jejuia</taxon>
    </lineage>
</organism>
<dbReference type="EMBL" id="JAMFLZ010000002">
    <property type="protein sequence ID" value="MCL6294604.1"/>
    <property type="molecule type" value="Genomic_DNA"/>
</dbReference>
<accession>A0ABT0QED9</accession>
<dbReference type="InterPro" id="IPR036412">
    <property type="entry name" value="HAD-like_sf"/>
</dbReference>